<sequence length="106" mass="12118">MAMKKTQLMEMVKAVGAETKYVVCEIARYYGHQVHFTPPYHPELQPIELVWAGVKNPIGLDPAKSMAELEHKIHNGIQRIDSKFWVAAYLSVQRVETEHLDAVDDE</sequence>
<protein>
    <recommendedName>
        <fullName evidence="3">Tc1-like transposase DDE domain-containing protein</fullName>
    </recommendedName>
</protein>
<dbReference type="Gene3D" id="3.30.420.10">
    <property type="entry name" value="Ribonuclease H-like superfamily/Ribonuclease H"/>
    <property type="match status" value="1"/>
</dbReference>
<comment type="caution">
    <text evidence="1">The sequence shown here is derived from an EMBL/GenBank/DDBJ whole genome shotgun (WGS) entry which is preliminary data.</text>
</comment>
<accession>A0AAD5Q4J7</accession>
<evidence type="ECO:0008006" key="3">
    <source>
        <dbReference type="Google" id="ProtNLM"/>
    </source>
</evidence>
<dbReference type="GO" id="GO:0003676">
    <property type="term" value="F:nucleic acid binding"/>
    <property type="evidence" value="ECO:0007669"/>
    <property type="project" value="InterPro"/>
</dbReference>
<dbReference type="AlphaFoldDB" id="A0AAD5Q4J7"/>
<name>A0AAD5Q4J7_PYTIN</name>
<gene>
    <name evidence="1" type="ORF">P43SY_004187</name>
</gene>
<keyword evidence="2" id="KW-1185">Reference proteome</keyword>
<dbReference type="PANTHER" id="PTHR33939:SF1">
    <property type="entry name" value="DUF4371 DOMAIN-CONTAINING PROTEIN"/>
    <property type="match status" value="1"/>
</dbReference>
<dbReference type="PANTHER" id="PTHR33939">
    <property type="entry name" value="PROTEIN CBG22215"/>
    <property type="match status" value="1"/>
</dbReference>
<reference evidence="1" key="1">
    <citation type="submission" date="2021-12" db="EMBL/GenBank/DDBJ databases">
        <title>Prjna785345.</title>
        <authorList>
            <person name="Rujirawat T."/>
            <person name="Krajaejun T."/>
        </authorList>
    </citation>
    <scope>NUCLEOTIDE SEQUENCE</scope>
    <source>
        <strain evidence="1">Pi057C3</strain>
    </source>
</reference>
<evidence type="ECO:0000313" key="2">
    <source>
        <dbReference type="Proteomes" id="UP001209570"/>
    </source>
</evidence>
<dbReference type="InterPro" id="IPR036397">
    <property type="entry name" value="RNaseH_sf"/>
</dbReference>
<dbReference type="Proteomes" id="UP001209570">
    <property type="component" value="Unassembled WGS sequence"/>
</dbReference>
<proteinExistence type="predicted"/>
<evidence type="ECO:0000313" key="1">
    <source>
        <dbReference type="EMBL" id="KAJ0393401.1"/>
    </source>
</evidence>
<dbReference type="EMBL" id="JAKCXM010000498">
    <property type="protein sequence ID" value="KAJ0393401.1"/>
    <property type="molecule type" value="Genomic_DNA"/>
</dbReference>
<organism evidence="1 2">
    <name type="scientific">Pythium insidiosum</name>
    <name type="common">Pythiosis disease agent</name>
    <dbReference type="NCBI Taxonomy" id="114742"/>
    <lineage>
        <taxon>Eukaryota</taxon>
        <taxon>Sar</taxon>
        <taxon>Stramenopiles</taxon>
        <taxon>Oomycota</taxon>
        <taxon>Peronosporomycetes</taxon>
        <taxon>Pythiales</taxon>
        <taxon>Pythiaceae</taxon>
        <taxon>Pythium</taxon>
    </lineage>
</organism>